<reference evidence="2" key="1">
    <citation type="submission" date="2019-02" db="EMBL/GenBank/DDBJ databases">
        <authorList>
            <person name="Li S.-H."/>
        </authorList>
    </citation>
    <scope>NUCLEOTIDE SEQUENCE</scope>
    <source>
        <strain evidence="2">IMCC14734</strain>
    </source>
</reference>
<evidence type="ECO:0000256" key="1">
    <source>
        <dbReference type="SAM" id="MobiDB-lite"/>
    </source>
</evidence>
<evidence type="ECO:0000313" key="2">
    <source>
        <dbReference type="EMBL" id="MCX2979745.1"/>
    </source>
</evidence>
<accession>A0ABT3TD48</accession>
<proteinExistence type="predicted"/>
<comment type="caution">
    <text evidence="2">The sequence shown here is derived from an EMBL/GenBank/DDBJ whole genome shotgun (WGS) entry which is preliminary data.</text>
</comment>
<feature type="compositionally biased region" description="Basic and acidic residues" evidence="1">
    <location>
        <begin position="1"/>
        <end position="15"/>
    </location>
</feature>
<protein>
    <submittedName>
        <fullName evidence="2">Uncharacterized protein</fullName>
    </submittedName>
</protein>
<name>A0ABT3TD48_9GAMM</name>
<organism evidence="2 3">
    <name type="scientific">Candidatus Litorirhabdus singularis</name>
    <dbReference type="NCBI Taxonomy" id="2518993"/>
    <lineage>
        <taxon>Bacteria</taxon>
        <taxon>Pseudomonadati</taxon>
        <taxon>Pseudomonadota</taxon>
        <taxon>Gammaproteobacteria</taxon>
        <taxon>Cellvibrionales</taxon>
        <taxon>Halieaceae</taxon>
        <taxon>Candidatus Litorirhabdus</taxon>
    </lineage>
</organism>
<dbReference type="EMBL" id="SHNN01000001">
    <property type="protein sequence ID" value="MCX2979745.1"/>
    <property type="molecule type" value="Genomic_DNA"/>
</dbReference>
<evidence type="ECO:0000313" key="3">
    <source>
        <dbReference type="Proteomes" id="UP001143362"/>
    </source>
</evidence>
<gene>
    <name evidence="2" type="ORF">EYC98_02580</name>
</gene>
<feature type="region of interest" description="Disordered" evidence="1">
    <location>
        <begin position="1"/>
        <end position="45"/>
    </location>
</feature>
<sequence length="73" mass="8382">MSERWTEERRQRQSELIRSWKPWESSTGPRSAVGKSGSAQNSFKTGAHTAELRRIMNLLAEQGRLLREVPTDV</sequence>
<dbReference type="Proteomes" id="UP001143362">
    <property type="component" value="Unassembled WGS sequence"/>
</dbReference>
<keyword evidence="3" id="KW-1185">Reference proteome</keyword>